<keyword evidence="3" id="KW-1185">Reference proteome</keyword>
<dbReference type="EMBL" id="PKPP01000223">
    <property type="protein sequence ID" value="PWA95697.1"/>
    <property type="molecule type" value="Genomic_DNA"/>
</dbReference>
<proteinExistence type="predicted"/>
<feature type="region of interest" description="Disordered" evidence="1">
    <location>
        <begin position="138"/>
        <end position="159"/>
    </location>
</feature>
<evidence type="ECO:0000313" key="2">
    <source>
        <dbReference type="EMBL" id="PWA95697.1"/>
    </source>
</evidence>
<evidence type="ECO:0000313" key="3">
    <source>
        <dbReference type="Proteomes" id="UP000245207"/>
    </source>
</evidence>
<feature type="compositionally biased region" description="Polar residues" evidence="1">
    <location>
        <begin position="138"/>
        <end position="157"/>
    </location>
</feature>
<dbReference type="Proteomes" id="UP000245207">
    <property type="component" value="Unassembled WGS sequence"/>
</dbReference>
<organism evidence="2 3">
    <name type="scientific">Artemisia annua</name>
    <name type="common">Sweet wormwood</name>
    <dbReference type="NCBI Taxonomy" id="35608"/>
    <lineage>
        <taxon>Eukaryota</taxon>
        <taxon>Viridiplantae</taxon>
        <taxon>Streptophyta</taxon>
        <taxon>Embryophyta</taxon>
        <taxon>Tracheophyta</taxon>
        <taxon>Spermatophyta</taxon>
        <taxon>Magnoliopsida</taxon>
        <taxon>eudicotyledons</taxon>
        <taxon>Gunneridae</taxon>
        <taxon>Pentapetalae</taxon>
        <taxon>asterids</taxon>
        <taxon>campanulids</taxon>
        <taxon>Asterales</taxon>
        <taxon>Asteraceae</taxon>
        <taxon>Asteroideae</taxon>
        <taxon>Anthemideae</taxon>
        <taxon>Artemisiinae</taxon>
        <taxon>Artemisia</taxon>
    </lineage>
</organism>
<protein>
    <submittedName>
        <fullName evidence="2">Uncharacterized protein</fullName>
    </submittedName>
</protein>
<sequence>MGLYDCIYSFSDGIKSLLTPDLTSVKRATDGACSYTTAVVANIDKVVRVEGIQKLPEYWPDCETRSQIGLFTTTLAKNAGKYAVYEGFKHIPGVTVASKLLSDTMHEVNQEMRKGGMNEMAEMRAKVENLEKELKKTSSSMPENFNQNGNIRSQSANEGGAEKTKVVIDKFMKTEFIGNHMFDDLMVPKIGRMEKKME</sequence>
<reference evidence="2 3" key="1">
    <citation type="journal article" date="2018" name="Mol. Plant">
        <title>The genome of Artemisia annua provides insight into the evolution of Asteraceae family and artemisinin biosynthesis.</title>
        <authorList>
            <person name="Shen Q."/>
            <person name="Zhang L."/>
            <person name="Liao Z."/>
            <person name="Wang S."/>
            <person name="Yan T."/>
            <person name="Shi P."/>
            <person name="Liu M."/>
            <person name="Fu X."/>
            <person name="Pan Q."/>
            <person name="Wang Y."/>
            <person name="Lv Z."/>
            <person name="Lu X."/>
            <person name="Zhang F."/>
            <person name="Jiang W."/>
            <person name="Ma Y."/>
            <person name="Chen M."/>
            <person name="Hao X."/>
            <person name="Li L."/>
            <person name="Tang Y."/>
            <person name="Lv G."/>
            <person name="Zhou Y."/>
            <person name="Sun X."/>
            <person name="Brodelius P.E."/>
            <person name="Rose J.K.C."/>
            <person name="Tang K."/>
        </authorList>
    </citation>
    <scope>NUCLEOTIDE SEQUENCE [LARGE SCALE GENOMIC DNA]</scope>
    <source>
        <strain evidence="3">cv. Huhao1</strain>
        <tissue evidence="2">Leaf</tissue>
    </source>
</reference>
<evidence type="ECO:0000256" key="1">
    <source>
        <dbReference type="SAM" id="MobiDB-lite"/>
    </source>
</evidence>
<dbReference type="AlphaFoldDB" id="A0A2U1QCJ5"/>
<gene>
    <name evidence="2" type="ORF">CTI12_AA047470</name>
</gene>
<comment type="caution">
    <text evidence="2">The sequence shown here is derived from an EMBL/GenBank/DDBJ whole genome shotgun (WGS) entry which is preliminary data.</text>
</comment>
<accession>A0A2U1QCJ5</accession>
<dbReference type="OrthoDB" id="765404at2759"/>
<name>A0A2U1QCJ5_ARTAN</name>